<evidence type="ECO:0000256" key="1">
    <source>
        <dbReference type="SAM" id="MobiDB-lite"/>
    </source>
</evidence>
<keyword evidence="3" id="KW-1185">Reference proteome</keyword>
<proteinExistence type="predicted"/>
<feature type="region of interest" description="Disordered" evidence="1">
    <location>
        <begin position="1"/>
        <end position="38"/>
    </location>
</feature>
<dbReference type="Proteomes" id="UP000198553">
    <property type="component" value="Unassembled WGS sequence"/>
</dbReference>
<dbReference type="AlphaFoldDB" id="A0A1H8JAL8"/>
<evidence type="ECO:0000313" key="2">
    <source>
        <dbReference type="EMBL" id="SEN77661.1"/>
    </source>
</evidence>
<sequence length="38" mass="4356">MNEKETSYPNVQLKGKLNKQKGEKEAGQTRYGQTKQSK</sequence>
<organism evidence="2 3">
    <name type="scientific">Mesobacillus persicus</name>
    <dbReference type="NCBI Taxonomy" id="930146"/>
    <lineage>
        <taxon>Bacteria</taxon>
        <taxon>Bacillati</taxon>
        <taxon>Bacillota</taxon>
        <taxon>Bacilli</taxon>
        <taxon>Bacillales</taxon>
        <taxon>Bacillaceae</taxon>
        <taxon>Mesobacillus</taxon>
    </lineage>
</organism>
<reference evidence="3" key="1">
    <citation type="submission" date="2016-10" db="EMBL/GenBank/DDBJ databases">
        <authorList>
            <person name="Varghese N."/>
            <person name="Submissions S."/>
        </authorList>
    </citation>
    <scope>NUCLEOTIDE SEQUENCE [LARGE SCALE GENOMIC DNA]</scope>
    <source>
        <strain evidence="3">B48,IBRC-M 10115,DSM 25386,CECT 8001</strain>
    </source>
</reference>
<gene>
    <name evidence="2" type="ORF">SAMN05192533_12051</name>
</gene>
<protein>
    <submittedName>
        <fullName evidence="2">Uncharacterized protein</fullName>
    </submittedName>
</protein>
<accession>A0A1H8JAL8</accession>
<evidence type="ECO:0000313" key="3">
    <source>
        <dbReference type="Proteomes" id="UP000198553"/>
    </source>
</evidence>
<name>A0A1H8JAL8_9BACI</name>
<dbReference type="EMBL" id="FOBW01000020">
    <property type="protein sequence ID" value="SEN77661.1"/>
    <property type="molecule type" value="Genomic_DNA"/>
</dbReference>